<dbReference type="InterPro" id="IPR023214">
    <property type="entry name" value="HAD_sf"/>
</dbReference>
<dbReference type="Gene3D" id="1.10.150.400">
    <property type="match status" value="1"/>
</dbReference>
<keyword evidence="2" id="KW-0378">Hydrolase</keyword>
<dbReference type="SUPFAM" id="SSF56784">
    <property type="entry name" value="HAD-like"/>
    <property type="match status" value="1"/>
</dbReference>
<dbReference type="Gene3D" id="2.60.40.10">
    <property type="entry name" value="Immunoglobulins"/>
    <property type="match status" value="1"/>
</dbReference>
<protein>
    <submittedName>
        <fullName evidence="2">HAD-IA family hydrolase</fullName>
    </submittedName>
</protein>
<dbReference type="InterPro" id="IPR036412">
    <property type="entry name" value="HAD-like_sf"/>
</dbReference>
<name>A0A9D2NX20_9FIRM</name>
<dbReference type="InterPro" id="IPR013783">
    <property type="entry name" value="Ig-like_fold"/>
</dbReference>
<dbReference type="NCBIfam" id="TIGR01549">
    <property type="entry name" value="HAD-SF-IA-v1"/>
    <property type="match status" value="1"/>
</dbReference>
<gene>
    <name evidence="2" type="ORF">H9757_07705</name>
</gene>
<organism evidence="2 3">
    <name type="scientific">Candidatus Mediterraneibacter faecigallinarum</name>
    <dbReference type="NCBI Taxonomy" id="2838669"/>
    <lineage>
        <taxon>Bacteria</taxon>
        <taxon>Bacillati</taxon>
        <taxon>Bacillota</taxon>
        <taxon>Clostridia</taxon>
        <taxon>Lachnospirales</taxon>
        <taxon>Lachnospiraceae</taxon>
        <taxon>Mediterraneibacter</taxon>
    </lineage>
</organism>
<feature type="region of interest" description="Disordered" evidence="1">
    <location>
        <begin position="158"/>
        <end position="197"/>
    </location>
</feature>
<accession>A0A9D2NX20</accession>
<evidence type="ECO:0000256" key="1">
    <source>
        <dbReference type="SAM" id="MobiDB-lite"/>
    </source>
</evidence>
<dbReference type="InterPro" id="IPR006439">
    <property type="entry name" value="HAD-SF_hydro_IA"/>
</dbReference>
<dbReference type="CDD" id="cd01427">
    <property type="entry name" value="HAD_like"/>
    <property type="match status" value="1"/>
</dbReference>
<evidence type="ECO:0000313" key="3">
    <source>
        <dbReference type="Proteomes" id="UP000823894"/>
    </source>
</evidence>
<dbReference type="GO" id="GO:0016787">
    <property type="term" value="F:hydrolase activity"/>
    <property type="evidence" value="ECO:0007669"/>
    <property type="project" value="UniProtKB-KW"/>
</dbReference>
<evidence type="ECO:0000313" key="2">
    <source>
        <dbReference type="EMBL" id="HJC38930.1"/>
    </source>
</evidence>
<dbReference type="AlphaFoldDB" id="A0A9D2NX20"/>
<comment type="caution">
    <text evidence="2">The sequence shown here is derived from an EMBL/GenBank/DDBJ whole genome shotgun (WGS) entry which is preliminary data.</text>
</comment>
<reference evidence="2" key="2">
    <citation type="submission" date="2021-04" db="EMBL/GenBank/DDBJ databases">
        <authorList>
            <person name="Gilroy R."/>
        </authorList>
    </citation>
    <scope>NUCLEOTIDE SEQUENCE</scope>
    <source>
        <strain evidence="2">ChiGjej1B1-1692</strain>
    </source>
</reference>
<proteinExistence type="predicted"/>
<dbReference type="EMBL" id="DWWK01000118">
    <property type="protein sequence ID" value="HJC38930.1"/>
    <property type="molecule type" value="Genomic_DNA"/>
</dbReference>
<dbReference type="Gene3D" id="3.40.50.1000">
    <property type="entry name" value="HAD superfamily/HAD-like"/>
    <property type="match status" value="1"/>
</dbReference>
<dbReference type="Pfam" id="PF00702">
    <property type="entry name" value="Hydrolase"/>
    <property type="match status" value="1"/>
</dbReference>
<sequence length="907" mass="105539">MLKDWLYDKVVRKNDRIRREYERYVRGHLGEHRKKRLKHWFVLLVLSWKYRDGRQDRIPSAALIKQKKDTARIRMEWIPGAVCYNIYVSLDGVRYRFLEKQEKRIYTVTGLAQETVLFFKYKVSMDGRNYSPFSEVLTISTVKNPELFFMEKLAQTGGSVRNGEGEGAGRAGDRQRGGEQTGQSGNTSGREGRLAGKSADDGSILLTWERIPGAVHYNLYRTSQEEGRRFLTRTEKGEYRDAEAKGGRRYEYSLKYTTDGRRYHDYPHTLFVTASYSRYRNANSGRLSEKGAESTVSNRTSPMHLAKGMMSYDVISFDVFDTLILRPFATPSDLFILVGERLDIMDFCEIRIHAEQEARRISELERGNKEVTLLDIYRLVEEETGVDAEKGAETEFAVECSLCYANPYMAEVFRMMKGQGKTIAAVSDMYLPEEKMRLLLARCGYDGFDSILVSCDYNCSKRNGGLYDILKQRYPQRIVHVGDNPVSDIEAAGKKRIDTRYYQNVNEAGAPFRAGDMSRLAGSAYRGIVNARLHSGRYHYSPYYEVGFVYTGFYVMGFCQWIWRYAEERHLDKILFLAREGDIYQKVFQEMHPEMPSEYVLWSRIPVVKTIVGKNRHPYLLQIIHHKANALYKSKVGILFERTGIGELKKYFGDYRIRAEEYLTPDNERIVRRLVIEHWEEVCGCCRQDQDYIREYLLRKIGDARRAAVVDVGWSGNNVLQVKYLAEQEYQSGCEIHCLLAAARNVNDTYMAGMMQKQDVKTYIFSNMQNKGLHDAHQEENSRLNSFFFEILTQSSTPTFLGFDKEGRFLYDIPEAENYRHNSEIHRGALDFVREYQARFREYPYMLDISGHDAYVPFQYFSRNLSWLRRYFGGYIFGRDLFATQEKAVMESVSDVMKKAGLWEENV</sequence>
<dbReference type="Proteomes" id="UP000823894">
    <property type="component" value="Unassembled WGS sequence"/>
</dbReference>
<reference evidence="2" key="1">
    <citation type="journal article" date="2021" name="PeerJ">
        <title>Extensive microbial diversity within the chicken gut microbiome revealed by metagenomics and culture.</title>
        <authorList>
            <person name="Gilroy R."/>
            <person name="Ravi A."/>
            <person name="Getino M."/>
            <person name="Pursley I."/>
            <person name="Horton D.L."/>
            <person name="Alikhan N.F."/>
            <person name="Baker D."/>
            <person name="Gharbi K."/>
            <person name="Hall N."/>
            <person name="Watson M."/>
            <person name="Adriaenssens E.M."/>
            <person name="Foster-Nyarko E."/>
            <person name="Jarju S."/>
            <person name="Secka A."/>
            <person name="Antonio M."/>
            <person name="Oren A."/>
            <person name="Chaudhuri R.R."/>
            <person name="La Ragione R."/>
            <person name="Hildebrand F."/>
            <person name="Pallen M.J."/>
        </authorList>
    </citation>
    <scope>NUCLEOTIDE SEQUENCE</scope>
    <source>
        <strain evidence="2">ChiGjej1B1-1692</strain>
    </source>
</reference>